<evidence type="ECO:0000259" key="1">
    <source>
        <dbReference type="Pfam" id="PF07707"/>
    </source>
</evidence>
<evidence type="ECO:0000313" key="2">
    <source>
        <dbReference type="EMBL" id="RHZ62433.1"/>
    </source>
</evidence>
<accession>A0A397HMK4</accession>
<dbReference type="EMBL" id="PQFF01000310">
    <property type="protein sequence ID" value="RHZ62433.1"/>
    <property type="molecule type" value="Genomic_DNA"/>
</dbReference>
<comment type="caution">
    <text evidence="2">The sequence shown here is derived from an EMBL/GenBank/DDBJ whole genome shotgun (WGS) entry which is preliminary data.</text>
</comment>
<keyword evidence="3" id="KW-1185">Reference proteome</keyword>
<reference evidence="2 3" key="1">
    <citation type="submission" date="2018-08" db="EMBL/GenBank/DDBJ databases">
        <title>Genome and evolution of the arbuscular mycorrhizal fungus Diversispora epigaea (formerly Glomus versiforme) and its bacterial endosymbionts.</title>
        <authorList>
            <person name="Sun X."/>
            <person name="Fei Z."/>
            <person name="Harrison M."/>
        </authorList>
    </citation>
    <scope>NUCLEOTIDE SEQUENCE [LARGE SCALE GENOMIC DNA]</scope>
    <source>
        <strain evidence="2 3">IT104</strain>
    </source>
</reference>
<sequence length="75" mass="8738">MNKNHVITIIKPNISGQIFEIVLNNDFKGLKQFYNDIIAKRPNLFFESEDFTSLREAALVSVLKRDDLQLEEIEI</sequence>
<organism evidence="2 3">
    <name type="scientific">Diversispora epigaea</name>
    <dbReference type="NCBI Taxonomy" id="1348612"/>
    <lineage>
        <taxon>Eukaryota</taxon>
        <taxon>Fungi</taxon>
        <taxon>Fungi incertae sedis</taxon>
        <taxon>Mucoromycota</taxon>
        <taxon>Glomeromycotina</taxon>
        <taxon>Glomeromycetes</taxon>
        <taxon>Diversisporales</taxon>
        <taxon>Diversisporaceae</taxon>
        <taxon>Diversispora</taxon>
    </lineage>
</organism>
<gene>
    <name evidence="2" type="ORF">Glove_340g82</name>
</gene>
<dbReference type="InterPro" id="IPR011705">
    <property type="entry name" value="BACK"/>
</dbReference>
<evidence type="ECO:0000313" key="3">
    <source>
        <dbReference type="Proteomes" id="UP000266861"/>
    </source>
</evidence>
<dbReference type="Pfam" id="PF07707">
    <property type="entry name" value="BACK"/>
    <property type="match status" value="1"/>
</dbReference>
<feature type="domain" description="BACK" evidence="1">
    <location>
        <begin position="24"/>
        <end position="71"/>
    </location>
</feature>
<name>A0A397HMK4_9GLOM</name>
<dbReference type="Proteomes" id="UP000266861">
    <property type="component" value="Unassembled WGS sequence"/>
</dbReference>
<dbReference type="AlphaFoldDB" id="A0A397HMK4"/>
<proteinExistence type="predicted"/>
<dbReference type="Gene3D" id="1.25.40.420">
    <property type="match status" value="1"/>
</dbReference>
<protein>
    <recommendedName>
        <fullName evidence="1">BACK domain-containing protein</fullName>
    </recommendedName>
</protein>